<sequence length="599" mass="66633">MKSAPNVTQLPKDKFTEAVIFAGADAHSHASAWEEDYGKKIAGDTLPPIYLEPKQLAELDNLRIIDKGRRAARVYLAGEIEPIMINAIGEKLALAGVQDAALYRGITDRQPEDWREYLARVREQSGRGESLVDDMRRATGINKPVEGDLSRMAASQRGRLLAQRYGNIAVHPKSQATYVCDGSVWQKVEDNDLQREMVAIFNENEVNYSPVGIKNAIDAMKLEIPVVGEMRKELIGFENGVYDLTTREFSPHRPEYWLMNHNGIFFTEPVPGENLRDHAPAFSRWLSHSAGRDPAKESRILAALFMVLANRHDWQLFIEVTGEGGSGKSVFTAISVILAGERNTASGSMSSLDSARGRAQFVGKSLIIMPDQTRYVGEGAGIKAITGGDPVEIDGKYEKQFTTVINAVVVATNNEPMAFTERNGGIARRRVIFPFNNPVAKADKDTDLMAKISLEIPVIIRCLLTEFADRDKAQALLTVQRDSEEAMGVKRHTDPLYGFCEHIVALGEAVGMLMGNLNISPRAPRIYLYHAYLAYMDAHGFDRPLTLTRFGADFPKVMKEYGAEYKKAKTNAGMRYNMDLAVSANEWLPAVPRMHPERE</sequence>
<comment type="caution">
    <text evidence="6">The sequence shown here is derived from an EMBL/GenBank/DDBJ whole genome shotgun (WGS) entry which is preliminary data.</text>
</comment>
<dbReference type="InterPro" id="IPR027417">
    <property type="entry name" value="P-loop_NTPase"/>
</dbReference>
<dbReference type="AlphaFoldDB" id="A0A3N6SBE8"/>
<dbReference type="Gene3D" id="1.10.10.10">
    <property type="entry name" value="Winged helix-like DNA-binding domain superfamily/Winged helix DNA-binding domain"/>
    <property type="match status" value="1"/>
</dbReference>
<dbReference type="PANTHER" id="PTHR35372:SF2">
    <property type="entry name" value="SF3 HELICASE DOMAIN-CONTAINING PROTEIN"/>
    <property type="match status" value="1"/>
</dbReference>
<dbReference type="InterPro" id="IPR004968">
    <property type="entry name" value="DNA_primase/NTPase_C"/>
</dbReference>
<evidence type="ECO:0000313" key="7">
    <source>
        <dbReference type="Proteomes" id="UP000279457"/>
    </source>
</evidence>
<dbReference type="RefSeq" id="WP_124234132.1">
    <property type="nucleotide sequence ID" value="NZ_RHHM01000013.1"/>
</dbReference>
<dbReference type="PANTHER" id="PTHR35372">
    <property type="entry name" value="ATP BINDING PROTEIN-RELATED"/>
    <property type="match status" value="1"/>
</dbReference>
<dbReference type="PROSITE" id="PS51206">
    <property type="entry name" value="SF3_HELICASE_1"/>
    <property type="match status" value="1"/>
</dbReference>
<gene>
    <name evidence="6" type="ORF">EB241_16560</name>
</gene>
<evidence type="ECO:0000256" key="2">
    <source>
        <dbReference type="ARBA" id="ARBA00022801"/>
    </source>
</evidence>
<dbReference type="InterPro" id="IPR051620">
    <property type="entry name" value="ORF904-like_C"/>
</dbReference>
<dbReference type="InterPro" id="IPR014015">
    <property type="entry name" value="Helicase_SF3_DNA-vir"/>
</dbReference>
<dbReference type="SUPFAM" id="SSF46785">
    <property type="entry name" value="Winged helix' DNA-binding domain"/>
    <property type="match status" value="1"/>
</dbReference>
<name>A0A3N6SBE8_9GAMM</name>
<dbReference type="InterPro" id="IPR014818">
    <property type="entry name" value="Phage/plasmid_primase_P4_C"/>
</dbReference>
<accession>A0A3N6SBE8</accession>
<keyword evidence="4" id="KW-0067">ATP-binding</keyword>
<dbReference type="GO" id="GO:0004386">
    <property type="term" value="F:helicase activity"/>
    <property type="evidence" value="ECO:0007669"/>
    <property type="project" value="UniProtKB-KW"/>
</dbReference>
<feature type="domain" description="SF3 helicase" evidence="5">
    <location>
        <begin position="295"/>
        <end position="448"/>
    </location>
</feature>
<dbReference type="Pfam" id="PF19263">
    <property type="entry name" value="DUF5906"/>
    <property type="match status" value="1"/>
</dbReference>
<keyword evidence="7" id="KW-1185">Reference proteome</keyword>
<dbReference type="OrthoDB" id="784829at2"/>
<dbReference type="Pfam" id="PF03288">
    <property type="entry name" value="Pox_D5"/>
    <property type="match status" value="1"/>
</dbReference>
<evidence type="ECO:0000256" key="1">
    <source>
        <dbReference type="ARBA" id="ARBA00022741"/>
    </source>
</evidence>
<dbReference type="GO" id="GO:0016787">
    <property type="term" value="F:hydrolase activity"/>
    <property type="evidence" value="ECO:0007669"/>
    <property type="project" value="UniProtKB-KW"/>
</dbReference>
<dbReference type="InterPro" id="IPR036388">
    <property type="entry name" value="WH-like_DNA-bd_sf"/>
</dbReference>
<dbReference type="Gene3D" id="3.40.50.300">
    <property type="entry name" value="P-loop containing nucleotide triphosphate hydrolases"/>
    <property type="match status" value="1"/>
</dbReference>
<dbReference type="InterPro" id="IPR036390">
    <property type="entry name" value="WH_DNA-bd_sf"/>
</dbReference>
<dbReference type="Proteomes" id="UP000279457">
    <property type="component" value="Unassembled WGS sequence"/>
</dbReference>
<evidence type="ECO:0000256" key="3">
    <source>
        <dbReference type="ARBA" id="ARBA00022806"/>
    </source>
</evidence>
<organism evidence="6 7">
    <name type="scientific">Erwinia psidii</name>
    <dbReference type="NCBI Taxonomy" id="69224"/>
    <lineage>
        <taxon>Bacteria</taxon>
        <taxon>Pseudomonadati</taxon>
        <taxon>Pseudomonadota</taxon>
        <taxon>Gammaproteobacteria</taxon>
        <taxon>Enterobacterales</taxon>
        <taxon>Erwiniaceae</taxon>
        <taxon>Erwinia</taxon>
    </lineage>
</organism>
<keyword evidence="3" id="KW-0347">Helicase</keyword>
<dbReference type="InterPro" id="IPR045455">
    <property type="entry name" value="NrS-1_pol-like_helicase"/>
</dbReference>
<evidence type="ECO:0000259" key="5">
    <source>
        <dbReference type="PROSITE" id="PS51206"/>
    </source>
</evidence>
<dbReference type="SMART" id="SM00885">
    <property type="entry name" value="D5_N"/>
    <property type="match status" value="1"/>
</dbReference>
<keyword evidence="2" id="KW-0378">Hydrolase</keyword>
<dbReference type="EMBL" id="RHHM01000013">
    <property type="protein sequence ID" value="RQM37273.1"/>
    <property type="molecule type" value="Genomic_DNA"/>
</dbReference>
<dbReference type="GO" id="GO:0005524">
    <property type="term" value="F:ATP binding"/>
    <property type="evidence" value="ECO:0007669"/>
    <property type="project" value="UniProtKB-KW"/>
</dbReference>
<evidence type="ECO:0000256" key="4">
    <source>
        <dbReference type="ARBA" id="ARBA00022840"/>
    </source>
</evidence>
<evidence type="ECO:0000313" key="6">
    <source>
        <dbReference type="EMBL" id="RQM37273.1"/>
    </source>
</evidence>
<keyword evidence="1" id="KW-0547">Nucleotide-binding</keyword>
<reference evidence="6 7" key="1">
    <citation type="submission" date="2018-10" db="EMBL/GenBank/DDBJ databases">
        <title>Draft genome sequence for the type isolate of Erwinia psidii, agent causal of bacterial blight in guava (Psidium guajava) and wilt and die-back of Eucalyptus spp.</title>
        <authorList>
            <person name="Hermenegildo P.S."/>
            <person name="Santos S.A."/>
            <person name="Guimaraes L.M.S."/>
            <person name="Vidigal P.M.P."/>
            <person name="Pereira I.C."/>
            <person name="Badel J.L."/>
            <person name="Alfenas-Zerbini P."/>
            <person name="Ferreira M.A.S.V."/>
            <person name="Alfenas A.C."/>
        </authorList>
    </citation>
    <scope>NUCLEOTIDE SEQUENCE [LARGE SCALE GENOMIC DNA]</scope>
    <source>
        <strain evidence="6 7">IBSBF 435</strain>
    </source>
</reference>
<protein>
    <submittedName>
        <fullName evidence="6">DNA primase</fullName>
    </submittedName>
</protein>
<dbReference type="Pfam" id="PF08706">
    <property type="entry name" value="D5_N"/>
    <property type="match status" value="1"/>
</dbReference>
<dbReference type="SUPFAM" id="SSF52540">
    <property type="entry name" value="P-loop containing nucleoside triphosphate hydrolases"/>
    <property type="match status" value="1"/>
</dbReference>
<proteinExistence type="predicted"/>